<sequence length="294" mass="32315">MTTCYIRQETDLHPKLTEQIGPISATVAPLVEEMTGLSLGHMPVIRVVDHEDFIAATMAERRRVYALDATQLALSSEATRALHDRVEIEEAELRRSWMGGGAATVTDAEGVPQVLIAPESFHHAGFGTDVIVKALAHEFAHVAQHRASSGQVVIAYNTGRPDLRGLGEVAVAHLLHGHAEWVDQRVTERVLGHVVELGPSGRETPEFLAMMREFSERMRVPENAPAHPAMSPEVYEEGLRWVTHAIGLLGVATLNQVWCDFTLAPDVREIKDVNRWAQRLDQGIPSLESAQGNA</sequence>
<protein>
    <submittedName>
        <fullName evidence="1">Uncharacterized protein</fullName>
    </submittedName>
</protein>
<organism evidence="1 2">
    <name type="scientific">Streptomyces alboflavus</name>
    <dbReference type="NCBI Taxonomy" id="67267"/>
    <lineage>
        <taxon>Bacteria</taxon>
        <taxon>Bacillati</taxon>
        <taxon>Actinomycetota</taxon>
        <taxon>Actinomycetes</taxon>
        <taxon>Kitasatosporales</taxon>
        <taxon>Streptomycetaceae</taxon>
        <taxon>Streptomyces</taxon>
    </lineage>
</organism>
<dbReference type="RefSeq" id="WP_100112634.1">
    <property type="nucleotide sequence ID" value="NZ_CP023977.1"/>
</dbReference>
<reference evidence="1 2" key="1">
    <citation type="submission" date="2017-10" db="EMBL/GenBank/DDBJ databases">
        <title>Streptomyces alboflavus Genome sequencing and assembly.</title>
        <authorList>
            <person name="Wang Y."/>
            <person name="Du B."/>
            <person name="Ding Y."/>
            <person name="Liu H."/>
            <person name="Hou Q."/>
            <person name="Liu K."/>
            <person name="Wang C."/>
            <person name="Yao L."/>
        </authorList>
    </citation>
    <scope>NUCLEOTIDE SEQUENCE [LARGE SCALE GENOMIC DNA]</scope>
    <source>
        <strain evidence="1 2">MDJK44</strain>
        <plasmid evidence="2">Plasmid pmdjk44.2</plasmid>
    </source>
</reference>
<geneLocation type="plasmid" evidence="2">
    <name>pmdjk44.2</name>
</geneLocation>
<proteinExistence type="predicted"/>
<evidence type="ECO:0000313" key="1">
    <source>
        <dbReference type="EMBL" id="ATM24824.1"/>
    </source>
</evidence>
<keyword evidence="2" id="KW-1185">Reference proteome</keyword>
<evidence type="ECO:0000313" key="2">
    <source>
        <dbReference type="Proteomes" id="UP000195880"/>
    </source>
</evidence>
<dbReference type="OrthoDB" id="4192333at2"/>
<dbReference type="EMBL" id="CP023977">
    <property type="protein sequence ID" value="ATM24824.1"/>
    <property type="molecule type" value="Genomic_DNA"/>
</dbReference>
<accession>A0A291W4A2</accession>
<name>A0A291W4A2_9ACTN</name>
<dbReference type="AlphaFoldDB" id="A0A291W4A2"/>
<dbReference type="KEGG" id="salf:SMD44_p20041"/>
<gene>
    <name evidence="1" type="ORF">SMD44_p20041</name>
</gene>
<keyword evidence="1" id="KW-0614">Plasmid</keyword>
<dbReference type="Proteomes" id="UP000195880">
    <property type="component" value="Plasmid pMDJK44.2"/>
</dbReference>